<organism evidence="1 2">
    <name type="scientific">Treponema phagedenis</name>
    <dbReference type="NCBI Taxonomy" id="162"/>
    <lineage>
        <taxon>Bacteria</taxon>
        <taxon>Pseudomonadati</taxon>
        <taxon>Spirochaetota</taxon>
        <taxon>Spirochaetia</taxon>
        <taxon>Spirochaetales</taxon>
        <taxon>Treponemataceae</taxon>
        <taxon>Treponema</taxon>
    </lineage>
</organism>
<dbReference type="AlphaFoldDB" id="A0A0B7GZR4"/>
<keyword evidence="2" id="KW-1185">Reference proteome</keyword>
<evidence type="ECO:0000313" key="2">
    <source>
        <dbReference type="Proteomes" id="UP000042527"/>
    </source>
</evidence>
<protein>
    <submittedName>
        <fullName evidence="1">Uncharacterized protein</fullName>
    </submittedName>
</protein>
<evidence type="ECO:0000313" key="1">
    <source>
        <dbReference type="EMBL" id="CEM62470.1"/>
    </source>
</evidence>
<gene>
    <name evidence="1" type="ORF">TPHV1_370005</name>
</gene>
<dbReference type="Proteomes" id="UP000042527">
    <property type="component" value="Unassembled WGS sequence"/>
</dbReference>
<proteinExistence type="predicted"/>
<sequence>MIEDEFYALEYFYGFKDFMDKAYKYQKYFNFERMNNYKGGSPVQLLNEADETIDIKVLDFKPLIVDNYLKENLKFFKVIAS</sequence>
<accession>A0A0B7GZR4</accession>
<reference evidence="2" key="1">
    <citation type="submission" date="2015-01" db="EMBL/GenBank/DDBJ databases">
        <authorList>
            <person name="Manzoor Shahid"/>
            <person name="Zubair Saima"/>
        </authorList>
    </citation>
    <scope>NUCLEOTIDE SEQUENCE [LARGE SCALE GENOMIC DNA]</scope>
    <source>
        <strain evidence="2">V1</strain>
    </source>
</reference>
<name>A0A0B7GZR4_TREPH</name>
<dbReference type="EMBL" id="CDNC01000031">
    <property type="protein sequence ID" value="CEM62470.1"/>
    <property type="molecule type" value="Genomic_DNA"/>
</dbReference>